<protein>
    <submittedName>
        <fullName evidence="10">Sodium/potassium-transporting ATPase subunit beta-1-like</fullName>
    </submittedName>
</protein>
<evidence type="ECO:0000313" key="10">
    <source>
        <dbReference type="RefSeq" id="XP_022093518.1"/>
    </source>
</evidence>
<feature type="compositionally biased region" description="Polar residues" evidence="7">
    <location>
        <begin position="1"/>
        <end position="15"/>
    </location>
</feature>
<keyword evidence="3 8" id="KW-0812">Transmembrane</keyword>
<accession>A0A8B7YJU0</accession>
<evidence type="ECO:0000256" key="6">
    <source>
        <dbReference type="ARBA" id="ARBA00023136"/>
    </source>
</evidence>
<dbReference type="KEGG" id="aplc:110980821"/>
<dbReference type="GO" id="GO:0036376">
    <property type="term" value="P:sodium ion export across plasma membrane"/>
    <property type="evidence" value="ECO:0007669"/>
    <property type="project" value="TreeGrafter"/>
</dbReference>
<name>A0A8B7YJU0_ACAPL</name>
<dbReference type="GeneID" id="110980821"/>
<feature type="transmembrane region" description="Helical" evidence="8">
    <location>
        <begin position="82"/>
        <end position="103"/>
    </location>
</feature>
<comment type="similarity">
    <text evidence="2">Belongs to the X(+)/potassium ATPases subunit beta family.</text>
</comment>
<evidence type="ECO:0000256" key="2">
    <source>
        <dbReference type="ARBA" id="ARBA00005876"/>
    </source>
</evidence>
<dbReference type="GO" id="GO:1990573">
    <property type="term" value="P:potassium ion import across plasma membrane"/>
    <property type="evidence" value="ECO:0007669"/>
    <property type="project" value="TreeGrafter"/>
</dbReference>
<dbReference type="OrthoDB" id="5912413at2759"/>
<dbReference type="InterPro" id="IPR038702">
    <property type="entry name" value="Na/K_ATPase_sub_beta_sf"/>
</dbReference>
<dbReference type="PANTHER" id="PTHR11523">
    <property type="entry name" value="SODIUM/POTASSIUM-DEPENDENT ATPASE BETA SUBUNIT"/>
    <property type="match status" value="1"/>
</dbReference>
<organism evidence="9 10">
    <name type="scientific">Acanthaster planci</name>
    <name type="common">Crown-of-thorns starfish</name>
    <dbReference type="NCBI Taxonomy" id="133434"/>
    <lineage>
        <taxon>Eukaryota</taxon>
        <taxon>Metazoa</taxon>
        <taxon>Echinodermata</taxon>
        <taxon>Eleutherozoa</taxon>
        <taxon>Asterozoa</taxon>
        <taxon>Asteroidea</taxon>
        <taxon>Valvatacea</taxon>
        <taxon>Valvatida</taxon>
        <taxon>Acanthasteridae</taxon>
        <taxon>Acanthaster</taxon>
    </lineage>
</organism>
<dbReference type="GO" id="GO:0030007">
    <property type="term" value="P:intracellular potassium ion homeostasis"/>
    <property type="evidence" value="ECO:0007669"/>
    <property type="project" value="TreeGrafter"/>
</dbReference>
<dbReference type="OMA" id="FGSCSRA"/>
<evidence type="ECO:0000256" key="7">
    <source>
        <dbReference type="SAM" id="MobiDB-lite"/>
    </source>
</evidence>
<reference evidence="10" key="1">
    <citation type="submission" date="2025-08" db="UniProtKB">
        <authorList>
            <consortium name="RefSeq"/>
        </authorList>
    </citation>
    <scope>IDENTIFICATION</scope>
</reference>
<dbReference type="GO" id="GO:0006883">
    <property type="term" value="P:intracellular sodium ion homeostasis"/>
    <property type="evidence" value="ECO:0007669"/>
    <property type="project" value="TreeGrafter"/>
</dbReference>
<evidence type="ECO:0000313" key="9">
    <source>
        <dbReference type="Proteomes" id="UP000694845"/>
    </source>
</evidence>
<evidence type="ECO:0000256" key="4">
    <source>
        <dbReference type="ARBA" id="ARBA00022968"/>
    </source>
</evidence>
<keyword evidence="9" id="KW-1185">Reference proteome</keyword>
<evidence type="ECO:0000256" key="8">
    <source>
        <dbReference type="SAM" id="Phobius"/>
    </source>
</evidence>
<keyword evidence="6 8" id="KW-0472">Membrane</keyword>
<gene>
    <name evidence="10" type="primary">LOC110980821</name>
</gene>
<dbReference type="RefSeq" id="XP_022093518.1">
    <property type="nucleotide sequence ID" value="XM_022237826.1"/>
</dbReference>
<dbReference type="Gene3D" id="2.60.40.1660">
    <property type="entry name" value="Na, k-atpase alpha subunit"/>
    <property type="match status" value="1"/>
</dbReference>
<dbReference type="GO" id="GO:0001671">
    <property type="term" value="F:ATPase activator activity"/>
    <property type="evidence" value="ECO:0007669"/>
    <property type="project" value="TreeGrafter"/>
</dbReference>
<comment type="subcellular location">
    <subcellularLocation>
        <location evidence="1">Membrane</location>
        <topology evidence="1">Single-pass type II membrane protein</topology>
    </subcellularLocation>
</comment>
<evidence type="ECO:0000256" key="5">
    <source>
        <dbReference type="ARBA" id="ARBA00022989"/>
    </source>
</evidence>
<evidence type="ECO:0000256" key="3">
    <source>
        <dbReference type="ARBA" id="ARBA00022692"/>
    </source>
</evidence>
<dbReference type="AlphaFoldDB" id="A0A8B7YJU0"/>
<sequence length="343" mass="39382">MATSEQAGPSSQPESETIVPAEYDNVPATDEQTAAPNPIVLRFRKLGGDLRDNWNRFRHFMWDKEKREVMGRNGKSWAQIGLFYLCFFLGLAGFWAAMFAIFYQTISLERPKYNSLITPPGLNLVPFPDNQRRIEYSPDESDADRMRIEQQIDEFVFQPLMINQSGYLDCSDLPPANVTDPQRFCRYDPSLLGECAPGNSSYNTTEPCLYMGLNRVWGWIPEGFEVDELIMPKFNKSPSFQNRIFFTCEVREEDRDFVDSLNMYPPDGVSFGHYPYVVGTDERDQARYIRPVVAVQVALNTRDVDVNIECRARAANIPEEAPGGLFDSREEPSRFRVRVMVRS</sequence>
<keyword evidence="4" id="KW-0735">Signal-anchor</keyword>
<proteinExistence type="inferred from homology"/>
<dbReference type="Pfam" id="PF00287">
    <property type="entry name" value="Na_K-ATPase"/>
    <property type="match status" value="1"/>
</dbReference>
<feature type="region of interest" description="Disordered" evidence="7">
    <location>
        <begin position="1"/>
        <end position="21"/>
    </location>
</feature>
<dbReference type="InterPro" id="IPR000402">
    <property type="entry name" value="Na/K_ATPase_sub_beta"/>
</dbReference>
<dbReference type="PANTHER" id="PTHR11523:SF28">
    <property type="entry name" value="NA_K-ATPASE BETA SUBUNIT ISOFORM 4-RELATED"/>
    <property type="match status" value="1"/>
</dbReference>
<keyword evidence="5 8" id="KW-1133">Transmembrane helix</keyword>
<evidence type="ECO:0000256" key="1">
    <source>
        <dbReference type="ARBA" id="ARBA00004606"/>
    </source>
</evidence>
<dbReference type="Proteomes" id="UP000694845">
    <property type="component" value="Unplaced"/>
</dbReference>
<dbReference type="GO" id="GO:0005890">
    <property type="term" value="C:sodium:potassium-exchanging ATPase complex"/>
    <property type="evidence" value="ECO:0007669"/>
    <property type="project" value="InterPro"/>
</dbReference>